<keyword evidence="2" id="KW-1185">Reference proteome</keyword>
<organism evidence="1 2">
    <name type="scientific">Lindgomyces ingoldianus</name>
    <dbReference type="NCBI Taxonomy" id="673940"/>
    <lineage>
        <taxon>Eukaryota</taxon>
        <taxon>Fungi</taxon>
        <taxon>Dikarya</taxon>
        <taxon>Ascomycota</taxon>
        <taxon>Pezizomycotina</taxon>
        <taxon>Dothideomycetes</taxon>
        <taxon>Pleosporomycetidae</taxon>
        <taxon>Pleosporales</taxon>
        <taxon>Lindgomycetaceae</taxon>
        <taxon>Lindgomyces</taxon>
    </lineage>
</organism>
<evidence type="ECO:0000313" key="1">
    <source>
        <dbReference type="EMBL" id="KAF2472301.1"/>
    </source>
</evidence>
<accession>A0ACB6QZH5</accession>
<evidence type="ECO:0000313" key="2">
    <source>
        <dbReference type="Proteomes" id="UP000799755"/>
    </source>
</evidence>
<protein>
    <submittedName>
        <fullName evidence="1">Uncharacterized protein</fullName>
    </submittedName>
</protein>
<proteinExistence type="predicted"/>
<comment type="caution">
    <text evidence="1">The sequence shown here is derived from an EMBL/GenBank/DDBJ whole genome shotgun (WGS) entry which is preliminary data.</text>
</comment>
<sequence>MSVLTASSFPAELLLEILQYNPFESTATVHNLSLVHPRFRDILENYEISTTKRFARNSLPYVYTDVPDSPNGTRKGYAWLDRCIHHYDTADDIMATLTSKQNCYPVEKHNMALVNTGILILYRLNSIQSYVSKLAFIESLPEDPLMAMFLAVHYSTRTARYHGDGIINQRTYGHFLDANQLSLRNEVEFCFAEGALELGPNFIATCFFGRSFMPPVTQGPMREKRLSSLFTSLLERLAELKDWKLETVVGNIEWEVVDEEHDLSWLDLEGKARLVGGMDLEY</sequence>
<reference evidence="1" key="1">
    <citation type="journal article" date="2020" name="Stud. Mycol.">
        <title>101 Dothideomycetes genomes: a test case for predicting lifestyles and emergence of pathogens.</title>
        <authorList>
            <person name="Haridas S."/>
            <person name="Albert R."/>
            <person name="Binder M."/>
            <person name="Bloem J."/>
            <person name="Labutti K."/>
            <person name="Salamov A."/>
            <person name="Andreopoulos B."/>
            <person name="Baker S."/>
            <person name="Barry K."/>
            <person name="Bills G."/>
            <person name="Bluhm B."/>
            <person name="Cannon C."/>
            <person name="Castanera R."/>
            <person name="Culley D."/>
            <person name="Daum C."/>
            <person name="Ezra D."/>
            <person name="Gonzalez J."/>
            <person name="Henrissat B."/>
            <person name="Kuo A."/>
            <person name="Liang C."/>
            <person name="Lipzen A."/>
            <person name="Lutzoni F."/>
            <person name="Magnuson J."/>
            <person name="Mondo S."/>
            <person name="Nolan M."/>
            <person name="Ohm R."/>
            <person name="Pangilinan J."/>
            <person name="Park H.-J."/>
            <person name="Ramirez L."/>
            <person name="Alfaro M."/>
            <person name="Sun H."/>
            <person name="Tritt A."/>
            <person name="Yoshinaga Y."/>
            <person name="Zwiers L.-H."/>
            <person name="Turgeon B."/>
            <person name="Goodwin S."/>
            <person name="Spatafora J."/>
            <person name="Crous P."/>
            <person name="Grigoriev I."/>
        </authorList>
    </citation>
    <scope>NUCLEOTIDE SEQUENCE</scope>
    <source>
        <strain evidence="1">ATCC 200398</strain>
    </source>
</reference>
<name>A0ACB6QZH5_9PLEO</name>
<gene>
    <name evidence="1" type="ORF">BDR25DRAFT_333651</name>
</gene>
<dbReference type="EMBL" id="MU003503">
    <property type="protein sequence ID" value="KAF2472301.1"/>
    <property type="molecule type" value="Genomic_DNA"/>
</dbReference>
<dbReference type="Proteomes" id="UP000799755">
    <property type="component" value="Unassembled WGS sequence"/>
</dbReference>